<proteinExistence type="predicted"/>
<comment type="caution">
    <text evidence="3">The sequence shown here is derived from an EMBL/GenBank/DDBJ whole genome shotgun (WGS) entry which is preliminary data.</text>
</comment>
<feature type="region of interest" description="Disordered" evidence="1">
    <location>
        <begin position="1"/>
        <end position="26"/>
    </location>
</feature>
<sequence length="289" mass="33246">MVAEKESFSAGRSNKNSNVEDDQTLPHFSTTLAANRERRLVSLGDYEVPHIVEEILVRSPVQSLTRFKLACKEWKSLFSEQSFVYKQLELGQKSTMSKRIVIWNRTQARWIDRDNLSLYDTYSLGHDGNNLYKLMKFNFGSFDIDGRESYGPEAEVYEFSSNSWREIGIIGDWSLLRPSMMVSVDGNSYWLASSGQVWIAKQTRDQTTIWEKFFDVTGHHLSMVPGQSFFIKNKMIVMLHEDVVEEGTAHLKVFTLSLDGIQHQMQTETFRHSPSITCLYSPSLVSVPF</sequence>
<dbReference type="Pfam" id="PF07734">
    <property type="entry name" value="FBA_1"/>
    <property type="match status" value="2"/>
</dbReference>
<accession>A0ABQ7DJC4</accession>
<evidence type="ECO:0000259" key="2">
    <source>
        <dbReference type="Pfam" id="PF07734"/>
    </source>
</evidence>
<dbReference type="InterPro" id="IPR006527">
    <property type="entry name" value="F-box-assoc_dom_typ1"/>
</dbReference>
<dbReference type="Proteomes" id="UP000266723">
    <property type="component" value="Unassembled WGS sequence"/>
</dbReference>
<reference evidence="3 4" key="1">
    <citation type="journal article" date="2020" name="BMC Genomics">
        <title>Intraspecific diversification of the crop wild relative Brassica cretica Lam. using demographic model selection.</title>
        <authorList>
            <person name="Kioukis A."/>
            <person name="Michalopoulou V.A."/>
            <person name="Briers L."/>
            <person name="Pirintsos S."/>
            <person name="Studholme D.J."/>
            <person name="Pavlidis P."/>
            <person name="Sarris P.F."/>
        </authorList>
    </citation>
    <scope>NUCLEOTIDE SEQUENCE [LARGE SCALE GENOMIC DNA]</scope>
    <source>
        <strain evidence="4">cv. PFS-1207/04</strain>
    </source>
</reference>
<dbReference type="PANTHER" id="PTHR31672">
    <property type="entry name" value="BNACNNG10540D PROTEIN"/>
    <property type="match status" value="1"/>
</dbReference>
<dbReference type="InterPro" id="IPR017451">
    <property type="entry name" value="F-box-assoc_interact_dom"/>
</dbReference>
<keyword evidence="4" id="KW-1185">Reference proteome</keyword>
<gene>
    <name evidence="3" type="ORF">DY000_02030177</name>
</gene>
<dbReference type="InterPro" id="IPR036047">
    <property type="entry name" value="F-box-like_dom_sf"/>
</dbReference>
<dbReference type="CDD" id="cd22157">
    <property type="entry name" value="F-box_AtFBW1-like"/>
    <property type="match status" value="1"/>
</dbReference>
<feature type="domain" description="F-box associated beta-propeller type 1" evidence="2">
    <location>
        <begin position="196"/>
        <end position="287"/>
    </location>
</feature>
<dbReference type="InterPro" id="IPR050796">
    <property type="entry name" value="SCF_F-box_component"/>
</dbReference>
<protein>
    <recommendedName>
        <fullName evidence="2">F-box associated beta-propeller type 1 domain-containing protein</fullName>
    </recommendedName>
</protein>
<dbReference type="EMBL" id="QGKV02000649">
    <property type="protein sequence ID" value="KAF3577468.1"/>
    <property type="molecule type" value="Genomic_DNA"/>
</dbReference>
<feature type="domain" description="F-box associated beta-propeller type 1" evidence="2">
    <location>
        <begin position="97"/>
        <end position="193"/>
    </location>
</feature>
<dbReference type="PANTHER" id="PTHR31672:SF13">
    <property type="entry name" value="F-BOX PROTEIN CPR30-LIKE"/>
    <property type="match status" value="1"/>
</dbReference>
<evidence type="ECO:0000313" key="3">
    <source>
        <dbReference type="EMBL" id="KAF3577468.1"/>
    </source>
</evidence>
<evidence type="ECO:0000256" key="1">
    <source>
        <dbReference type="SAM" id="MobiDB-lite"/>
    </source>
</evidence>
<name>A0ABQ7DJC4_BRACR</name>
<evidence type="ECO:0000313" key="4">
    <source>
        <dbReference type="Proteomes" id="UP000266723"/>
    </source>
</evidence>
<organism evidence="3 4">
    <name type="scientific">Brassica cretica</name>
    <name type="common">Mustard</name>
    <dbReference type="NCBI Taxonomy" id="69181"/>
    <lineage>
        <taxon>Eukaryota</taxon>
        <taxon>Viridiplantae</taxon>
        <taxon>Streptophyta</taxon>
        <taxon>Embryophyta</taxon>
        <taxon>Tracheophyta</taxon>
        <taxon>Spermatophyta</taxon>
        <taxon>Magnoliopsida</taxon>
        <taxon>eudicotyledons</taxon>
        <taxon>Gunneridae</taxon>
        <taxon>Pentapetalae</taxon>
        <taxon>rosids</taxon>
        <taxon>malvids</taxon>
        <taxon>Brassicales</taxon>
        <taxon>Brassicaceae</taxon>
        <taxon>Brassiceae</taxon>
        <taxon>Brassica</taxon>
    </lineage>
</organism>
<dbReference type="NCBIfam" id="TIGR01640">
    <property type="entry name" value="F_box_assoc_1"/>
    <property type="match status" value="1"/>
</dbReference>
<dbReference type="SUPFAM" id="SSF81383">
    <property type="entry name" value="F-box domain"/>
    <property type="match status" value="1"/>
</dbReference>